<evidence type="ECO:0000313" key="1">
    <source>
        <dbReference type="EMBL" id="GII41999.1"/>
    </source>
</evidence>
<proteinExistence type="predicted"/>
<name>A0A8J3UGR0_9ACTN</name>
<protein>
    <submittedName>
        <fullName evidence="1">Uncharacterized protein</fullName>
    </submittedName>
</protein>
<dbReference type="RefSeq" id="WP_204077433.1">
    <property type="nucleotide sequence ID" value="NZ_BAABHI010000011.1"/>
</dbReference>
<dbReference type="Gene3D" id="3.40.50.300">
    <property type="entry name" value="P-loop containing nucleotide triphosphate hydrolases"/>
    <property type="match status" value="1"/>
</dbReference>
<reference evidence="1 2" key="1">
    <citation type="submission" date="2021-01" db="EMBL/GenBank/DDBJ databases">
        <title>Whole genome shotgun sequence of Planotetraspora phitsanulokensis NBRC 104273.</title>
        <authorList>
            <person name="Komaki H."/>
            <person name="Tamura T."/>
        </authorList>
    </citation>
    <scope>NUCLEOTIDE SEQUENCE [LARGE SCALE GENOMIC DNA]</scope>
    <source>
        <strain evidence="1 2">NBRC 104273</strain>
    </source>
</reference>
<dbReference type="SUPFAM" id="SSF52540">
    <property type="entry name" value="P-loop containing nucleoside triphosphate hydrolases"/>
    <property type="match status" value="1"/>
</dbReference>
<dbReference type="EMBL" id="BOOP01000037">
    <property type="protein sequence ID" value="GII41999.1"/>
    <property type="molecule type" value="Genomic_DNA"/>
</dbReference>
<gene>
    <name evidence="1" type="ORF">Pph01_70020</name>
</gene>
<accession>A0A8J3UGR0</accession>
<comment type="caution">
    <text evidence="1">The sequence shown here is derived from an EMBL/GenBank/DDBJ whole genome shotgun (WGS) entry which is preliminary data.</text>
</comment>
<dbReference type="AlphaFoldDB" id="A0A8J3UGR0"/>
<dbReference type="InterPro" id="IPR027417">
    <property type="entry name" value="P-loop_NTPase"/>
</dbReference>
<evidence type="ECO:0000313" key="2">
    <source>
        <dbReference type="Proteomes" id="UP000622547"/>
    </source>
</evidence>
<organism evidence="1 2">
    <name type="scientific">Planotetraspora phitsanulokensis</name>
    <dbReference type="NCBI Taxonomy" id="575192"/>
    <lineage>
        <taxon>Bacteria</taxon>
        <taxon>Bacillati</taxon>
        <taxon>Actinomycetota</taxon>
        <taxon>Actinomycetes</taxon>
        <taxon>Streptosporangiales</taxon>
        <taxon>Streptosporangiaceae</taxon>
        <taxon>Planotetraspora</taxon>
    </lineage>
</organism>
<keyword evidence="2" id="KW-1185">Reference proteome</keyword>
<sequence>MASVVLIIIILSILLGLLARRIRGRRTPGPLTVAETTPTFNVVALGLQGSGKTLLLASMYHRLKTPAGQCYFITATRDDVLQLNEWYLQMADTATTGAWPRGTAKGETRHFTFTVKTHIDGTPHPILNLRYLEYAGELLTDLQDAGSTKQKELFAHIDSADALIGVLDGYRIRQHADGHPEGPLHLERTLNALLPVMLEASAPISFVITKWDLLTDLHPDEGTRLSIVRNLLTSNDHFRSLITLHGATRVVRLIPVSAVGPGFATIDPNGEIVKTPQGAVQPTNVDVPLSAVVPGLFEQIESRLDHDDIAAIRAEVDRRTRQGALEAFASLTTFAGQLAGRTVLAMLGTPTAAFGDTMLGFFLDSRMGAPPDDDRARLSRELNEVERRLENVQLARRRVMYDMRRKVDALEGRLPYSRLSEGGW</sequence>
<dbReference type="Proteomes" id="UP000622547">
    <property type="component" value="Unassembled WGS sequence"/>
</dbReference>